<name>A0A1I4CLX7_9GAMM</name>
<evidence type="ECO:0000256" key="3">
    <source>
        <dbReference type="ARBA" id="ARBA00022801"/>
    </source>
</evidence>
<dbReference type="RefSeq" id="WP_092703402.1">
    <property type="nucleotide sequence ID" value="NZ_FOSR01000007.1"/>
</dbReference>
<dbReference type="InterPro" id="IPR012338">
    <property type="entry name" value="Beta-lactam/transpept-like"/>
</dbReference>
<keyword evidence="7" id="KW-0732">Signal</keyword>
<evidence type="ECO:0000256" key="2">
    <source>
        <dbReference type="ARBA" id="ARBA00012865"/>
    </source>
</evidence>
<dbReference type="SUPFAM" id="SSF56601">
    <property type="entry name" value="beta-lactamase/transpeptidase-like"/>
    <property type="match status" value="1"/>
</dbReference>
<dbReference type="InterPro" id="IPR001586">
    <property type="entry name" value="Beta-lactam_class-C_AS"/>
</dbReference>
<dbReference type="InterPro" id="IPR051478">
    <property type="entry name" value="Beta-lactamase-like_AB/R"/>
</dbReference>
<evidence type="ECO:0000259" key="9">
    <source>
        <dbReference type="Pfam" id="PF11954"/>
    </source>
</evidence>
<dbReference type="GO" id="GO:0030288">
    <property type="term" value="C:outer membrane-bounded periplasmic space"/>
    <property type="evidence" value="ECO:0007669"/>
    <property type="project" value="InterPro"/>
</dbReference>
<dbReference type="Gene3D" id="3.40.710.10">
    <property type="entry name" value="DD-peptidase/beta-lactamase superfamily"/>
    <property type="match status" value="1"/>
</dbReference>
<evidence type="ECO:0000259" key="8">
    <source>
        <dbReference type="Pfam" id="PF00144"/>
    </source>
</evidence>
<feature type="domain" description="Beta-lactamase-related" evidence="8">
    <location>
        <begin position="32"/>
        <end position="339"/>
    </location>
</feature>
<evidence type="ECO:0000256" key="7">
    <source>
        <dbReference type="SAM" id="SignalP"/>
    </source>
</evidence>
<dbReference type="AlphaFoldDB" id="A0A1I4CLX7"/>
<proteinExistence type="inferred from homology"/>
<dbReference type="GO" id="GO:0008800">
    <property type="term" value="F:beta-lactamase activity"/>
    <property type="evidence" value="ECO:0007669"/>
    <property type="project" value="UniProtKB-UniRule"/>
</dbReference>
<evidence type="ECO:0000313" key="11">
    <source>
        <dbReference type="Proteomes" id="UP000198725"/>
    </source>
</evidence>
<evidence type="ECO:0000256" key="1">
    <source>
        <dbReference type="ARBA" id="ARBA00007840"/>
    </source>
</evidence>
<sequence>MHRLSLTLMAALATAVLPVHARPQQSVPPRLDRMATTMVDAGVAPALVAVVVDHGHVSIHGYGKLPDGRAPDADTVFELGSLSKTFTALLLARELEQGKASLDTPVGQWLPGWSIPSLHGKAITLGLLAEQYSGLPRVPGNLAPPAPTDPYADYGADKLKRFLAGYTLPREPGAHYEYSNLGFGLLGYALARHASLGYGALLQRDVLQPLGMPHTGVTAPTKGARLAPGHGPDGAPAPAWHWRDALAGAGAMLSDGHDMAIYLQASMGTKSTPLAAAIRLAQQPRRDAGPLGRIGLAWMTTPSADGDVVWHNGATGGYSSFIGFNARHQYGVVLLANGYASDLLTGVGLASLSSALPMPPLQVLPEATLEQYVGRYVLAPGMVFTVSRRGRQLYAQLTGQPALPVFASASDRFSYTAVQAALDFQRDARGRVVALVLHQNGQSRRAPRTP</sequence>
<comment type="similarity">
    <text evidence="1 6">Belongs to the class-C beta-lactamase family.</text>
</comment>
<reference evidence="11" key="1">
    <citation type="submission" date="2016-10" db="EMBL/GenBank/DDBJ databases">
        <authorList>
            <person name="Varghese N."/>
            <person name="Submissions S."/>
        </authorList>
    </citation>
    <scope>NUCLEOTIDE SEQUENCE [LARGE SCALE GENOMIC DNA]</scope>
    <source>
        <strain evidence="11">MO64</strain>
    </source>
</reference>
<protein>
    <recommendedName>
        <fullName evidence="2 6">Beta-lactamase</fullName>
        <ecNumber evidence="2 6">3.5.2.6</ecNumber>
    </recommendedName>
</protein>
<evidence type="ECO:0000313" key="10">
    <source>
        <dbReference type="EMBL" id="SFK81249.1"/>
    </source>
</evidence>
<keyword evidence="11" id="KW-1185">Reference proteome</keyword>
<dbReference type="EC" id="3.5.2.6" evidence="2 6"/>
<keyword evidence="4 6" id="KW-0046">Antibiotic resistance</keyword>
<evidence type="ECO:0000256" key="4">
    <source>
        <dbReference type="ARBA" id="ARBA00023251"/>
    </source>
</evidence>
<accession>A0A1I4CLX7</accession>
<feature type="domain" description="Peptidase S12 Pab87-related C-terminal" evidence="9">
    <location>
        <begin position="364"/>
        <end position="438"/>
    </location>
</feature>
<dbReference type="EMBL" id="FOSR01000007">
    <property type="protein sequence ID" value="SFK81249.1"/>
    <property type="molecule type" value="Genomic_DNA"/>
</dbReference>
<dbReference type="PANTHER" id="PTHR22935">
    <property type="entry name" value="PENICILLIN-BINDING PROTEIN"/>
    <property type="match status" value="1"/>
</dbReference>
<dbReference type="Proteomes" id="UP000198725">
    <property type="component" value="Unassembled WGS sequence"/>
</dbReference>
<organism evidence="10 11">
    <name type="scientific">Rhodanobacter glycinis</name>
    <dbReference type="NCBI Taxonomy" id="582702"/>
    <lineage>
        <taxon>Bacteria</taxon>
        <taxon>Pseudomonadati</taxon>
        <taxon>Pseudomonadota</taxon>
        <taxon>Gammaproteobacteria</taxon>
        <taxon>Lysobacterales</taxon>
        <taxon>Rhodanobacteraceae</taxon>
        <taxon>Rhodanobacter</taxon>
    </lineage>
</organism>
<comment type="similarity">
    <text evidence="5">Belongs to the beta-lactamase family.</text>
</comment>
<dbReference type="Pfam" id="PF00144">
    <property type="entry name" value="Beta-lactamase"/>
    <property type="match status" value="1"/>
</dbReference>
<feature type="signal peptide" evidence="7">
    <location>
        <begin position="1"/>
        <end position="21"/>
    </location>
</feature>
<gene>
    <name evidence="10" type="ORF">SAMN05192579_10731</name>
</gene>
<feature type="chain" id="PRO_5011476063" description="Beta-lactamase" evidence="7">
    <location>
        <begin position="22"/>
        <end position="450"/>
    </location>
</feature>
<evidence type="ECO:0000256" key="5">
    <source>
        <dbReference type="ARBA" id="ARBA00038473"/>
    </source>
</evidence>
<dbReference type="InterPro" id="IPR001466">
    <property type="entry name" value="Beta-lactam-related"/>
</dbReference>
<dbReference type="PANTHER" id="PTHR22935:SF95">
    <property type="entry name" value="BETA-LACTAMASE-LIKE 1-RELATED"/>
    <property type="match status" value="1"/>
</dbReference>
<dbReference type="Pfam" id="PF11954">
    <property type="entry name" value="DUF3471"/>
    <property type="match status" value="1"/>
</dbReference>
<evidence type="ECO:0000256" key="6">
    <source>
        <dbReference type="RuleBase" id="RU361140"/>
    </source>
</evidence>
<keyword evidence="3 6" id="KW-0378">Hydrolase</keyword>
<dbReference type="GO" id="GO:0046677">
    <property type="term" value="P:response to antibiotic"/>
    <property type="evidence" value="ECO:0007669"/>
    <property type="project" value="UniProtKB-UniRule"/>
</dbReference>
<dbReference type="InterPro" id="IPR021860">
    <property type="entry name" value="Peptidase_S12_Pab87-rel_C"/>
</dbReference>
<dbReference type="GO" id="GO:0017001">
    <property type="term" value="P:antibiotic catabolic process"/>
    <property type="evidence" value="ECO:0007669"/>
    <property type="project" value="InterPro"/>
</dbReference>
<comment type="catalytic activity">
    <reaction evidence="6">
        <text>a beta-lactam + H2O = a substituted beta-amino acid</text>
        <dbReference type="Rhea" id="RHEA:20401"/>
        <dbReference type="ChEBI" id="CHEBI:15377"/>
        <dbReference type="ChEBI" id="CHEBI:35627"/>
        <dbReference type="ChEBI" id="CHEBI:140347"/>
        <dbReference type="EC" id="3.5.2.6"/>
    </reaction>
</comment>
<dbReference type="PROSITE" id="PS00336">
    <property type="entry name" value="BETA_LACTAMASE_C"/>
    <property type="match status" value="1"/>
</dbReference>